<dbReference type="InterPro" id="IPR014830">
    <property type="entry name" value="Glycolipid_transfer_prot_dom"/>
</dbReference>
<organism evidence="3 4">
    <name type="scientific">Tetradesmus obliquus</name>
    <name type="common">Green alga</name>
    <name type="synonym">Acutodesmus obliquus</name>
    <dbReference type="NCBI Taxonomy" id="3088"/>
    <lineage>
        <taxon>Eukaryota</taxon>
        <taxon>Viridiplantae</taxon>
        <taxon>Chlorophyta</taxon>
        <taxon>core chlorophytes</taxon>
        <taxon>Chlorophyceae</taxon>
        <taxon>CS clade</taxon>
        <taxon>Sphaeropleales</taxon>
        <taxon>Scenedesmaceae</taxon>
        <taxon>Tetradesmus</taxon>
    </lineage>
</organism>
<dbReference type="Gene3D" id="1.10.3520.10">
    <property type="entry name" value="Glycolipid transfer protein"/>
    <property type="match status" value="1"/>
</dbReference>
<accession>A0ABY8TSN0</accession>
<reference evidence="3 4" key="1">
    <citation type="submission" date="2023-05" db="EMBL/GenBank/DDBJ databases">
        <title>A 100% complete, gapless, phased diploid assembly of the Scenedesmus obliquus UTEX 3031 genome.</title>
        <authorList>
            <person name="Biondi T.C."/>
            <person name="Hanschen E.R."/>
            <person name="Kwon T."/>
            <person name="Eng W."/>
            <person name="Kruse C.P.S."/>
            <person name="Koehler S.I."/>
            <person name="Kunde Y."/>
            <person name="Gleasner C.D."/>
            <person name="You Mak K.T."/>
            <person name="Polle J."/>
            <person name="Hovde B.T."/>
            <person name="Starkenburg S.R."/>
        </authorList>
    </citation>
    <scope>NUCLEOTIDE SEQUENCE [LARGE SCALE GENOMIC DNA]</scope>
    <source>
        <strain evidence="3 4">DOE0152z</strain>
    </source>
</reference>
<dbReference type="Proteomes" id="UP001244341">
    <property type="component" value="Chromosome 3b"/>
</dbReference>
<proteinExistence type="predicted"/>
<sequence>MSLFQAASQKLPGAKNLEGQLLTDGFLDVCSLVLPVIDQFGSGFALVKNDISHNIERLRTRYLTSPVQFELLFSIIDEEVGRNDHDHGKSCTKGLLWLKRALEFMLAIMKRLLVEPGATMSDVVYETYHATLHRWHGFIASSAFNVAFHFIPSRAAFLEKVAGKDDPEAQAAMASFIADFSPLLAEVHAFLDGRGLDDPAKV</sequence>
<evidence type="ECO:0000313" key="3">
    <source>
        <dbReference type="EMBL" id="WIA12129.1"/>
    </source>
</evidence>
<dbReference type="InterPro" id="IPR036497">
    <property type="entry name" value="GLTP_sf"/>
</dbReference>
<evidence type="ECO:0000313" key="4">
    <source>
        <dbReference type="Proteomes" id="UP001244341"/>
    </source>
</evidence>
<dbReference type="PANTHER" id="PTHR10219:SF25">
    <property type="entry name" value="PLECKSTRIN HOMOLOGY DOMAIN-CONTAINING FAMILY A MEMBER 8"/>
    <property type="match status" value="1"/>
</dbReference>
<keyword evidence="1" id="KW-0813">Transport</keyword>
<dbReference type="EMBL" id="CP126210">
    <property type="protein sequence ID" value="WIA12129.1"/>
    <property type="molecule type" value="Genomic_DNA"/>
</dbReference>
<dbReference type="PANTHER" id="PTHR10219">
    <property type="entry name" value="GLYCOLIPID TRANSFER PROTEIN-RELATED"/>
    <property type="match status" value="1"/>
</dbReference>
<dbReference type="SUPFAM" id="SSF110004">
    <property type="entry name" value="Glycolipid transfer protein, GLTP"/>
    <property type="match status" value="1"/>
</dbReference>
<evidence type="ECO:0000256" key="1">
    <source>
        <dbReference type="ARBA" id="ARBA00022448"/>
    </source>
</evidence>
<dbReference type="Pfam" id="PF08718">
    <property type="entry name" value="GLTP"/>
    <property type="match status" value="1"/>
</dbReference>
<protein>
    <recommendedName>
        <fullName evidence="2">Glycolipid transfer protein domain-containing protein</fullName>
    </recommendedName>
</protein>
<name>A0ABY8TSN0_TETOB</name>
<evidence type="ECO:0000259" key="2">
    <source>
        <dbReference type="Pfam" id="PF08718"/>
    </source>
</evidence>
<keyword evidence="4" id="KW-1185">Reference proteome</keyword>
<gene>
    <name evidence="3" type="ORF">OEZ85_012202</name>
</gene>
<feature type="domain" description="Glycolipid transfer protein" evidence="2">
    <location>
        <begin position="23"/>
        <end position="162"/>
    </location>
</feature>